<keyword evidence="5 13" id="KW-0812">Transmembrane</keyword>
<dbReference type="InterPro" id="IPR006985">
    <property type="entry name" value="RAMP"/>
</dbReference>
<dbReference type="Pfam" id="PF04901">
    <property type="entry name" value="RAMP"/>
    <property type="match status" value="1"/>
</dbReference>
<proteinExistence type="inferred from homology"/>
<evidence type="ECO:0000256" key="11">
    <source>
        <dbReference type="ARBA" id="ARBA00023180"/>
    </source>
</evidence>
<keyword evidence="3" id="KW-0813">Transport</keyword>
<feature type="chain" id="PRO_5047236543" description="Receptor activity-modifying protein 3" evidence="14">
    <location>
        <begin position="30"/>
        <end position="186"/>
    </location>
</feature>
<accession>A0ABI7X4Z4</accession>
<name>A0ABI7X4Z4_FELCA</name>
<comment type="subcellular location">
    <subcellularLocation>
        <location evidence="1">Cell membrane</location>
        <topology evidence="1">Single-pass type I membrane protein</topology>
    </subcellularLocation>
</comment>
<keyword evidence="7 13" id="KW-1133">Transmembrane helix</keyword>
<evidence type="ECO:0000256" key="7">
    <source>
        <dbReference type="ARBA" id="ARBA00022989"/>
    </source>
</evidence>
<evidence type="ECO:0000256" key="3">
    <source>
        <dbReference type="ARBA" id="ARBA00022448"/>
    </source>
</evidence>
<evidence type="ECO:0000256" key="12">
    <source>
        <dbReference type="ARBA" id="ARBA00041072"/>
    </source>
</evidence>
<dbReference type="InterPro" id="IPR038126">
    <property type="entry name" value="RAMP_sf"/>
</dbReference>
<keyword evidence="9" id="KW-1015">Disulfide bond</keyword>
<dbReference type="Proteomes" id="UP000823872">
    <property type="component" value="Chromosome A2"/>
</dbReference>
<evidence type="ECO:0000256" key="5">
    <source>
        <dbReference type="ARBA" id="ARBA00022692"/>
    </source>
</evidence>
<dbReference type="PANTHER" id="PTHR14076:SF2">
    <property type="entry name" value="RECEPTOR ACTIVITY-MODIFYING PROTEIN 3"/>
    <property type="match status" value="1"/>
</dbReference>
<evidence type="ECO:0000256" key="14">
    <source>
        <dbReference type="SAM" id="SignalP"/>
    </source>
</evidence>
<feature type="transmembrane region" description="Helical" evidence="13">
    <location>
        <begin position="156"/>
        <end position="177"/>
    </location>
</feature>
<evidence type="ECO:0000256" key="6">
    <source>
        <dbReference type="ARBA" id="ARBA00022729"/>
    </source>
</evidence>
<dbReference type="Gene3D" id="1.10.150.510">
    <property type="entry name" value="Receptor activity modifying family"/>
    <property type="match status" value="1"/>
</dbReference>
<keyword evidence="16" id="KW-1185">Reference proteome</keyword>
<organism evidence="15 16">
    <name type="scientific">Felis catus</name>
    <name type="common">Cat</name>
    <name type="synonym">Felis silvestris catus</name>
    <dbReference type="NCBI Taxonomy" id="9685"/>
    <lineage>
        <taxon>Eukaryota</taxon>
        <taxon>Metazoa</taxon>
        <taxon>Chordata</taxon>
        <taxon>Craniata</taxon>
        <taxon>Vertebrata</taxon>
        <taxon>Euteleostomi</taxon>
        <taxon>Mammalia</taxon>
        <taxon>Eutheria</taxon>
        <taxon>Laurasiatheria</taxon>
        <taxon>Carnivora</taxon>
        <taxon>Feliformia</taxon>
        <taxon>Felidae</taxon>
        <taxon>Felinae</taxon>
        <taxon>Felis</taxon>
    </lineage>
</organism>
<comment type="similarity">
    <text evidence="2">Belongs to the RAMP family.</text>
</comment>
<evidence type="ECO:0000256" key="9">
    <source>
        <dbReference type="ARBA" id="ARBA00023157"/>
    </source>
</evidence>
<keyword evidence="6 14" id="KW-0732">Signal</keyword>
<dbReference type="Ensembl" id="ENSFCTT00005026224.1">
    <property type="protein sequence ID" value="ENSFCTP00005017011.1"/>
    <property type="gene ID" value="ENSFCTG00005009409.1"/>
</dbReference>
<keyword evidence="11" id="KW-0325">Glycoprotein</keyword>
<sequence length="186" mass="20698">METRERRRPRFLLPLLLQLLCGGCPRVGGCNETRMLEKLPQCGQAFADMMHTVDVWKWCHLSEFIVSRPVCGAQPGSSTGGGQSGCTPAGVRLAFSPERLGWYYQSFTNCTEVETNVVGCYWPNPLAQGFITGIHRQFFSNCTVDRAQWEDPPDEVLIPLIVVPVLLTVAMAGLVVWRSKRAGQLL</sequence>
<keyword evidence="10" id="KW-0675">Receptor</keyword>
<feature type="signal peptide" evidence="14">
    <location>
        <begin position="1"/>
        <end position="29"/>
    </location>
</feature>
<reference evidence="15" key="3">
    <citation type="submission" date="2025-09" db="UniProtKB">
        <authorList>
            <consortium name="Ensembl"/>
        </authorList>
    </citation>
    <scope>IDENTIFICATION</scope>
    <source>
        <strain evidence="15">breed Abyssinian</strain>
    </source>
</reference>
<keyword evidence="8 13" id="KW-0472">Membrane</keyword>
<evidence type="ECO:0000313" key="16">
    <source>
        <dbReference type="Proteomes" id="UP000823872"/>
    </source>
</evidence>
<reference evidence="15" key="2">
    <citation type="submission" date="2025-08" db="UniProtKB">
        <authorList>
            <consortium name="Ensembl"/>
        </authorList>
    </citation>
    <scope>IDENTIFICATION</scope>
    <source>
        <strain evidence="15">breed Abyssinian</strain>
    </source>
</reference>
<evidence type="ECO:0000256" key="8">
    <source>
        <dbReference type="ARBA" id="ARBA00023136"/>
    </source>
</evidence>
<evidence type="ECO:0000256" key="10">
    <source>
        <dbReference type="ARBA" id="ARBA00023170"/>
    </source>
</evidence>
<evidence type="ECO:0000256" key="1">
    <source>
        <dbReference type="ARBA" id="ARBA00004251"/>
    </source>
</evidence>
<keyword evidence="4" id="KW-1003">Cell membrane</keyword>
<evidence type="ECO:0000313" key="15">
    <source>
        <dbReference type="Ensembl" id="ENSFCTP00005017011.1"/>
    </source>
</evidence>
<gene>
    <name evidence="15" type="primary">TAFA3</name>
</gene>
<evidence type="ECO:0000256" key="2">
    <source>
        <dbReference type="ARBA" id="ARBA00007087"/>
    </source>
</evidence>
<dbReference type="GeneTree" id="ENSGT00940000161026"/>
<evidence type="ECO:0000256" key="13">
    <source>
        <dbReference type="SAM" id="Phobius"/>
    </source>
</evidence>
<dbReference type="PANTHER" id="PTHR14076">
    <property type="entry name" value="RECEPTOR ACTIVITY MODIFYING PROTEIN RAMP"/>
    <property type="match status" value="1"/>
</dbReference>
<reference evidence="15 16" key="1">
    <citation type="submission" date="2021-02" db="EMBL/GenBank/DDBJ databases">
        <title>Safari Cat Assemblies.</title>
        <authorList>
            <person name="Bredemeyer K.R."/>
            <person name="Murphy W.J."/>
        </authorList>
    </citation>
    <scope>NUCLEOTIDE SEQUENCE [LARGE SCALE GENOMIC DNA]</scope>
</reference>
<protein>
    <recommendedName>
        <fullName evidence="12">Receptor activity-modifying protein 3</fullName>
    </recommendedName>
</protein>
<evidence type="ECO:0000256" key="4">
    <source>
        <dbReference type="ARBA" id="ARBA00022475"/>
    </source>
</evidence>